<dbReference type="RefSeq" id="WP_200090199.1">
    <property type="nucleotide sequence ID" value="NZ_CP054706.1"/>
</dbReference>
<accession>A0A7T6ZAR9</accession>
<proteinExistence type="predicted"/>
<name>A0A7T6ZAR9_9BACI</name>
<protein>
    <submittedName>
        <fullName evidence="2">Uncharacterized protein</fullName>
    </submittedName>
</protein>
<dbReference type="AlphaFoldDB" id="A0A7T6ZAR9"/>
<gene>
    <name evidence="2" type="ORF">HUG20_09080</name>
</gene>
<evidence type="ECO:0000313" key="2">
    <source>
        <dbReference type="EMBL" id="QQK80025.1"/>
    </source>
</evidence>
<keyword evidence="3" id="KW-1185">Reference proteome</keyword>
<feature type="transmembrane region" description="Helical" evidence="1">
    <location>
        <begin position="76"/>
        <end position="96"/>
    </location>
</feature>
<keyword evidence="1" id="KW-0472">Membrane</keyword>
<feature type="transmembrane region" description="Helical" evidence="1">
    <location>
        <begin position="6"/>
        <end position="31"/>
    </location>
</feature>
<dbReference type="EMBL" id="CP054706">
    <property type="protein sequence ID" value="QQK80025.1"/>
    <property type="molecule type" value="Genomic_DNA"/>
</dbReference>
<keyword evidence="1" id="KW-1133">Transmembrane helix</keyword>
<evidence type="ECO:0000313" key="3">
    <source>
        <dbReference type="Proteomes" id="UP000595349"/>
    </source>
</evidence>
<feature type="transmembrane region" description="Helical" evidence="1">
    <location>
        <begin position="108"/>
        <end position="128"/>
    </location>
</feature>
<organism evidence="2 3">
    <name type="scientific">Salicibibacter cibi</name>
    <dbReference type="NCBI Taxonomy" id="2743001"/>
    <lineage>
        <taxon>Bacteria</taxon>
        <taxon>Bacillati</taxon>
        <taxon>Bacillota</taxon>
        <taxon>Bacilli</taxon>
        <taxon>Bacillales</taxon>
        <taxon>Bacillaceae</taxon>
        <taxon>Salicibibacter</taxon>
    </lineage>
</organism>
<feature type="transmembrane region" description="Helical" evidence="1">
    <location>
        <begin position="43"/>
        <end position="64"/>
    </location>
</feature>
<sequence length="176" mass="19566">MVDTIAGALFGAVSLVLVVLSIILAIQFLMMKAPLVRPILIMSIRYALVSVFIANLTGIIIIILQDRFIGAEGNFIVLHGIGFHALRTLLLLAWLLEHSNQQQDRQRLLLHAGSIAWLVSILFIAVQTGLGHSMFELSLFSILASICLLFWLLNESRLGCVYVIFIVPDHHTGFFE</sequence>
<dbReference type="Proteomes" id="UP000595349">
    <property type="component" value="Chromosome"/>
</dbReference>
<reference evidence="2 3" key="1">
    <citation type="submission" date="2020-06" db="EMBL/GenBank/DDBJ databases">
        <title>Genomic analysis of Salicibibacter sp. NKC21-4.</title>
        <authorList>
            <person name="Oh Y.J."/>
        </authorList>
    </citation>
    <scope>NUCLEOTIDE SEQUENCE [LARGE SCALE GENOMIC DNA]</scope>
    <source>
        <strain evidence="2 3">NKC21-4</strain>
    </source>
</reference>
<keyword evidence="1" id="KW-0812">Transmembrane</keyword>
<evidence type="ECO:0000256" key="1">
    <source>
        <dbReference type="SAM" id="Phobius"/>
    </source>
</evidence>
<feature type="transmembrane region" description="Helical" evidence="1">
    <location>
        <begin position="134"/>
        <end position="153"/>
    </location>
</feature>
<dbReference type="KEGG" id="scib:HUG20_09080"/>